<evidence type="ECO:0000313" key="1">
    <source>
        <dbReference type="EMBL" id="EQA62949.1"/>
    </source>
</evidence>
<evidence type="ECO:0008006" key="3">
    <source>
        <dbReference type="Google" id="ProtNLM"/>
    </source>
</evidence>
<comment type="caution">
    <text evidence="1">The sequence shown here is derived from an EMBL/GenBank/DDBJ whole genome shotgun (WGS) entry which is preliminary data.</text>
</comment>
<organism evidence="1 2">
    <name type="scientific">Leptospira alexanderi serovar Manhao 3 str. L 60</name>
    <dbReference type="NCBI Taxonomy" id="1049759"/>
    <lineage>
        <taxon>Bacteria</taxon>
        <taxon>Pseudomonadati</taxon>
        <taxon>Spirochaetota</taxon>
        <taxon>Spirochaetia</taxon>
        <taxon>Leptospirales</taxon>
        <taxon>Leptospiraceae</taxon>
        <taxon>Leptospira</taxon>
    </lineage>
</organism>
<sequence length="211" mass="25230">MKQEDIFNWLIQWYSNQCDGIWERENQINIYTVSNPGWTFKVGLKSTELENYEIESDLFETEETDWYFYFIRDSVYKASGDTSKLPILVEAFRSIWENKEFVFSSESETMFSWLMKWYESQCDGDWEHEYGIDINTKQDRGWQVKIEVNFTELDGVAIDHSLIQKGAGDWYSFSLKDGKFLAEGDPKKLRTILEKFKEIWMTYVDPEPRKN</sequence>
<dbReference type="InterPro" id="IPR028228">
    <property type="entry name" value="Imm53"/>
</dbReference>
<accession>V6I7Z6</accession>
<name>V6I7Z6_9LEPT</name>
<dbReference type="Proteomes" id="UP000018747">
    <property type="component" value="Unassembled WGS sequence"/>
</dbReference>
<evidence type="ECO:0000313" key="2">
    <source>
        <dbReference type="Proteomes" id="UP000018747"/>
    </source>
</evidence>
<dbReference type="OrthoDB" id="3533713at2"/>
<dbReference type="EMBL" id="AHMT02000027">
    <property type="protein sequence ID" value="EQA62949.1"/>
    <property type="molecule type" value="Genomic_DNA"/>
</dbReference>
<dbReference type="RefSeq" id="WP_010578698.1">
    <property type="nucleotide sequence ID" value="NZ_AHMT02000027.1"/>
</dbReference>
<keyword evidence="2" id="KW-1185">Reference proteome</keyword>
<dbReference type="Pfam" id="PF15580">
    <property type="entry name" value="Imm53"/>
    <property type="match status" value="2"/>
</dbReference>
<reference evidence="1" key="1">
    <citation type="submission" date="2013-05" db="EMBL/GenBank/DDBJ databases">
        <authorList>
            <person name="Harkins D.M."/>
            <person name="Durkin A.S."/>
            <person name="Brinkac L.M."/>
            <person name="Haft D.H."/>
            <person name="Selengut J.D."/>
            <person name="Sanka R."/>
            <person name="DePew J."/>
            <person name="Purushe J."/>
            <person name="Hartskeerl R.A."/>
            <person name="Ahmed A."/>
            <person name="van der Linden H."/>
            <person name="Goris M.G.A."/>
            <person name="Vinetz J.M."/>
            <person name="Sutton G.G."/>
            <person name="Nierman W.C."/>
            <person name="Fouts D.E."/>
        </authorList>
    </citation>
    <scope>NUCLEOTIDE SEQUENCE [LARGE SCALE GENOMIC DNA]</scope>
    <source>
        <strain evidence="1">L 60</strain>
    </source>
</reference>
<proteinExistence type="predicted"/>
<protein>
    <recommendedName>
        <fullName evidence="3">Immunity protein 53</fullName>
    </recommendedName>
</protein>
<dbReference type="AlphaFoldDB" id="V6I7Z6"/>
<gene>
    <name evidence="1" type="ORF">LEP1GSC062_1024</name>
</gene>